<reference evidence="1" key="1">
    <citation type="submission" date="2022-03" db="EMBL/GenBank/DDBJ databases">
        <authorList>
            <person name="Tunstrom K."/>
        </authorList>
    </citation>
    <scope>NUCLEOTIDE SEQUENCE</scope>
</reference>
<dbReference type="PANTHER" id="PTHR46601:SF1">
    <property type="entry name" value="ADF-H DOMAIN-CONTAINING PROTEIN"/>
    <property type="match status" value="1"/>
</dbReference>
<evidence type="ECO:0000313" key="2">
    <source>
        <dbReference type="Proteomes" id="UP001153954"/>
    </source>
</evidence>
<organism evidence="1 2">
    <name type="scientific">Euphydryas editha</name>
    <name type="common">Edith's checkerspot</name>
    <dbReference type="NCBI Taxonomy" id="104508"/>
    <lineage>
        <taxon>Eukaryota</taxon>
        <taxon>Metazoa</taxon>
        <taxon>Ecdysozoa</taxon>
        <taxon>Arthropoda</taxon>
        <taxon>Hexapoda</taxon>
        <taxon>Insecta</taxon>
        <taxon>Pterygota</taxon>
        <taxon>Neoptera</taxon>
        <taxon>Endopterygota</taxon>
        <taxon>Lepidoptera</taxon>
        <taxon>Glossata</taxon>
        <taxon>Ditrysia</taxon>
        <taxon>Papilionoidea</taxon>
        <taxon>Nymphalidae</taxon>
        <taxon>Nymphalinae</taxon>
        <taxon>Euphydryas</taxon>
    </lineage>
</organism>
<accession>A0AAU9VD70</accession>
<name>A0AAU9VD70_EUPED</name>
<keyword evidence="2" id="KW-1185">Reference proteome</keyword>
<protein>
    <submittedName>
        <fullName evidence="1">Uncharacterized protein</fullName>
    </submittedName>
</protein>
<sequence>MVKNFQEKLKSIKKHIFNMKTQFKNFRRCVDEIRSNEDVILVDFRKNYICKCTEEIQAHQFGDSHNQVTLHTVVFYVYRVNVSKQSALNMERNYVKKKEPPWYTVEDVRRQWKMSQINGRHLDKLVNTMEYPLLIFITV</sequence>
<evidence type="ECO:0000313" key="1">
    <source>
        <dbReference type="EMBL" id="CAH2109199.1"/>
    </source>
</evidence>
<dbReference type="AlphaFoldDB" id="A0AAU9VD70"/>
<proteinExistence type="predicted"/>
<comment type="caution">
    <text evidence="1">The sequence shown here is derived from an EMBL/GenBank/DDBJ whole genome shotgun (WGS) entry which is preliminary data.</text>
</comment>
<dbReference type="PANTHER" id="PTHR46601">
    <property type="entry name" value="ULP_PROTEASE DOMAIN-CONTAINING PROTEIN"/>
    <property type="match status" value="1"/>
</dbReference>
<dbReference type="Proteomes" id="UP001153954">
    <property type="component" value="Unassembled WGS sequence"/>
</dbReference>
<gene>
    <name evidence="1" type="ORF">EEDITHA_LOCUS23059</name>
</gene>
<dbReference type="EMBL" id="CAKOGL010000064">
    <property type="protein sequence ID" value="CAH2109199.1"/>
    <property type="molecule type" value="Genomic_DNA"/>
</dbReference>